<dbReference type="Pfam" id="PF00589">
    <property type="entry name" value="Phage_integrase"/>
    <property type="match status" value="1"/>
</dbReference>
<evidence type="ECO:0000313" key="8">
    <source>
        <dbReference type="EMBL" id="KAA1423302.1"/>
    </source>
</evidence>
<accession>A0A5Q6RYZ5</accession>
<name>A0A5Q6RYZ5_9ACTN</name>
<dbReference type="PANTHER" id="PTHR30629">
    <property type="entry name" value="PROPHAGE INTEGRASE"/>
    <property type="match status" value="1"/>
</dbReference>
<dbReference type="InterPro" id="IPR002104">
    <property type="entry name" value="Integrase_catalytic"/>
</dbReference>
<proteinExistence type="inferred from homology"/>
<dbReference type="InterPro" id="IPR010998">
    <property type="entry name" value="Integrase_recombinase_N"/>
</dbReference>
<dbReference type="InterPro" id="IPR013762">
    <property type="entry name" value="Integrase-like_cat_sf"/>
</dbReference>
<feature type="domain" description="Tyr recombinase" evidence="6">
    <location>
        <begin position="178"/>
        <end position="380"/>
    </location>
</feature>
<gene>
    <name evidence="8" type="ORF">FE697_006680</name>
</gene>
<dbReference type="PANTHER" id="PTHR30629:SF2">
    <property type="entry name" value="PROPHAGE INTEGRASE INTS-RELATED"/>
    <property type="match status" value="1"/>
</dbReference>
<reference evidence="8 9" key="1">
    <citation type="submission" date="2019-09" db="EMBL/GenBank/DDBJ databases">
        <title>Mumia zhuanghuii sp. nov. isolated from the intestinal contents of plateau pika (Ochotona curzoniae) in the Qinghai-Tibet plateau of China.</title>
        <authorList>
            <person name="Tian Z."/>
        </authorList>
    </citation>
    <scope>NUCLEOTIDE SEQUENCE [LARGE SCALE GENOMIC DNA]</scope>
    <source>
        <strain evidence="9">350</strain>
    </source>
</reference>
<dbReference type="InterPro" id="IPR050808">
    <property type="entry name" value="Phage_Integrase"/>
</dbReference>
<dbReference type="RefSeq" id="WP_149768821.1">
    <property type="nucleotide sequence ID" value="NZ_VDFQ02000002.1"/>
</dbReference>
<evidence type="ECO:0000259" key="6">
    <source>
        <dbReference type="PROSITE" id="PS51898"/>
    </source>
</evidence>
<dbReference type="Pfam" id="PF26003">
    <property type="entry name" value="Integrase_N_phage"/>
    <property type="match status" value="1"/>
</dbReference>
<feature type="domain" description="Core-binding (CB)" evidence="7">
    <location>
        <begin position="78"/>
        <end position="156"/>
    </location>
</feature>
<dbReference type="CDD" id="cd01189">
    <property type="entry name" value="INT_ICEBs1_C_like"/>
    <property type="match status" value="1"/>
</dbReference>
<keyword evidence="2" id="KW-0229">DNA integration</keyword>
<keyword evidence="4" id="KW-0233">DNA recombination</keyword>
<dbReference type="PROSITE" id="PS51898">
    <property type="entry name" value="TYR_RECOMBINASE"/>
    <property type="match status" value="1"/>
</dbReference>
<comment type="similarity">
    <text evidence="1">Belongs to the 'phage' integrase family.</text>
</comment>
<keyword evidence="3 5" id="KW-0238">DNA-binding</keyword>
<evidence type="ECO:0000256" key="1">
    <source>
        <dbReference type="ARBA" id="ARBA00008857"/>
    </source>
</evidence>
<dbReference type="OrthoDB" id="1822491at2"/>
<dbReference type="EMBL" id="VDFQ02000002">
    <property type="protein sequence ID" value="KAA1423302.1"/>
    <property type="molecule type" value="Genomic_DNA"/>
</dbReference>
<dbReference type="AlphaFoldDB" id="A0A5Q6RYZ5"/>
<evidence type="ECO:0000256" key="2">
    <source>
        <dbReference type="ARBA" id="ARBA00022908"/>
    </source>
</evidence>
<dbReference type="InterPro" id="IPR011010">
    <property type="entry name" value="DNA_brk_join_enz"/>
</dbReference>
<dbReference type="Gene3D" id="1.10.150.130">
    <property type="match status" value="1"/>
</dbReference>
<dbReference type="InterPro" id="IPR044068">
    <property type="entry name" value="CB"/>
</dbReference>
<dbReference type="GO" id="GO:0006310">
    <property type="term" value="P:DNA recombination"/>
    <property type="evidence" value="ECO:0007669"/>
    <property type="project" value="UniProtKB-KW"/>
</dbReference>
<dbReference type="InterPro" id="IPR058717">
    <property type="entry name" value="Phage_L5_Integrase_N"/>
</dbReference>
<evidence type="ECO:0000256" key="3">
    <source>
        <dbReference type="ARBA" id="ARBA00023125"/>
    </source>
</evidence>
<evidence type="ECO:0000313" key="9">
    <source>
        <dbReference type="Proteomes" id="UP000307768"/>
    </source>
</evidence>
<dbReference type="SUPFAM" id="SSF56349">
    <property type="entry name" value="DNA breaking-rejoining enzymes"/>
    <property type="match status" value="1"/>
</dbReference>
<dbReference type="Pfam" id="PF14659">
    <property type="entry name" value="Phage_int_SAM_3"/>
    <property type="match status" value="1"/>
</dbReference>
<evidence type="ECO:0000259" key="7">
    <source>
        <dbReference type="PROSITE" id="PS51900"/>
    </source>
</evidence>
<protein>
    <submittedName>
        <fullName evidence="8">Site-specific integrase</fullName>
    </submittedName>
</protein>
<organism evidence="8 9">
    <name type="scientific">Mumia zhuanghuii</name>
    <dbReference type="NCBI Taxonomy" id="2585211"/>
    <lineage>
        <taxon>Bacteria</taxon>
        <taxon>Bacillati</taxon>
        <taxon>Actinomycetota</taxon>
        <taxon>Actinomycetes</taxon>
        <taxon>Propionibacteriales</taxon>
        <taxon>Nocardioidaceae</taxon>
        <taxon>Mumia</taxon>
    </lineage>
</organism>
<dbReference type="PROSITE" id="PS51900">
    <property type="entry name" value="CB"/>
    <property type="match status" value="1"/>
</dbReference>
<sequence length="393" mass="44021">MTNRTRRKQSFGEISKLPSGRFRARYTGPDNARHSAPHTFVTRTDADAWLSIERRLISNPDVEWMPPSVRAKRKRRELDFATFAESWLAHRRLAVRTREEYQRLLDRFILPAFGSTKLKRITPDMVREWYAVTCVDRPTFRARAYGLLRTILGSAVKDDLIDKNPCYIRGAGNAKSKHDVRPATLAQLETIATTMPERLRLMVMLAAWCALRFGEITELRRGDVDTKEGVLRIRRGVVRTKGGPLVKDPKSDAGSRDVSIPPHLLSLVREHLLRHAQSGKDGLLFPAASGGHLAPSTFYGRAPYVRKDGTPRPGWGYYGARAAAGRPDLHLHDLRHTGAVLAAQTGATLAELMNRLGHSTPGAAMRYQHAAQERDREIASRLSLLAGWTADNG</sequence>
<evidence type="ECO:0000256" key="5">
    <source>
        <dbReference type="PROSITE-ProRule" id="PRU01248"/>
    </source>
</evidence>
<dbReference type="GO" id="GO:0003677">
    <property type="term" value="F:DNA binding"/>
    <property type="evidence" value="ECO:0007669"/>
    <property type="project" value="UniProtKB-UniRule"/>
</dbReference>
<dbReference type="Proteomes" id="UP000307768">
    <property type="component" value="Unassembled WGS sequence"/>
</dbReference>
<dbReference type="GO" id="GO:0015074">
    <property type="term" value="P:DNA integration"/>
    <property type="evidence" value="ECO:0007669"/>
    <property type="project" value="UniProtKB-KW"/>
</dbReference>
<dbReference type="Gene3D" id="1.10.443.10">
    <property type="entry name" value="Intergrase catalytic core"/>
    <property type="match status" value="1"/>
</dbReference>
<comment type="caution">
    <text evidence="8">The sequence shown here is derived from an EMBL/GenBank/DDBJ whole genome shotgun (WGS) entry which is preliminary data.</text>
</comment>
<dbReference type="InterPro" id="IPR004107">
    <property type="entry name" value="Integrase_SAM-like_N"/>
</dbReference>
<evidence type="ECO:0000256" key="4">
    <source>
        <dbReference type="ARBA" id="ARBA00023172"/>
    </source>
</evidence>